<evidence type="ECO:0000313" key="3">
    <source>
        <dbReference type="EMBL" id="MDS0260354.1"/>
    </source>
</evidence>
<dbReference type="InterPro" id="IPR000639">
    <property type="entry name" value="Epox_hydrolase-like"/>
</dbReference>
<dbReference type="EMBL" id="JAMQON010000003">
    <property type="protein sequence ID" value="MDS0260354.1"/>
    <property type="molecule type" value="Genomic_DNA"/>
</dbReference>
<keyword evidence="4" id="KW-1185">Reference proteome</keyword>
<dbReference type="Gene3D" id="3.40.50.1820">
    <property type="entry name" value="alpha/beta hydrolase"/>
    <property type="match status" value="1"/>
</dbReference>
<evidence type="ECO:0000313" key="4">
    <source>
        <dbReference type="Proteomes" id="UP001259659"/>
    </source>
</evidence>
<feature type="domain" description="AB hydrolase-1" evidence="2">
    <location>
        <begin position="32"/>
        <end position="274"/>
    </location>
</feature>
<dbReference type="GO" id="GO:0016787">
    <property type="term" value="F:hydrolase activity"/>
    <property type="evidence" value="ECO:0007669"/>
    <property type="project" value="UniProtKB-KW"/>
</dbReference>
<protein>
    <submittedName>
        <fullName evidence="3">Alpha/beta hydrolase</fullName>
    </submittedName>
</protein>
<evidence type="ECO:0000256" key="1">
    <source>
        <dbReference type="ARBA" id="ARBA00022801"/>
    </source>
</evidence>
<evidence type="ECO:0000259" key="2">
    <source>
        <dbReference type="Pfam" id="PF12697"/>
    </source>
</evidence>
<dbReference type="RefSeq" id="WP_310920020.1">
    <property type="nucleotide sequence ID" value="NZ_JAMQON010000003.1"/>
</dbReference>
<dbReference type="SUPFAM" id="SSF53474">
    <property type="entry name" value="alpha/beta-Hydrolases"/>
    <property type="match status" value="1"/>
</dbReference>
<sequence>MSSAITSERVELTVDGDDVDLHYRTGGSGPPLVFLHGIGLDAATVSWRHALPALAEERTVYAPDLPGHGESDKPDRTYTTPYYLATVEAFLDAVNVDEPAMAGLSMGGALALGHALDGGSVERLALVNSYGLGSDAYWRTAASGILQTPMLGNMLWQGVSSSKPAIRAGLRSMGATEPPQQLVEDVDSVVDRRTVRAMRRWQRSEFQRTGFRTNYADRLAELAVPTLLIHGDEDPLLPPSWSRRAASSVAESRLELVENCGHNPPRERPEWFNETMRSFCATTE</sequence>
<dbReference type="PANTHER" id="PTHR43798:SF31">
    <property type="entry name" value="AB HYDROLASE SUPERFAMILY PROTEIN YCLE"/>
    <property type="match status" value="1"/>
</dbReference>
<comment type="caution">
    <text evidence="3">The sequence shown here is derived from an EMBL/GenBank/DDBJ whole genome shotgun (WGS) entry which is preliminary data.</text>
</comment>
<keyword evidence="1 3" id="KW-0378">Hydrolase</keyword>
<accession>A0ABU2FDL4</accession>
<organism evidence="3 4">
    <name type="scientific">Haloarcula saliterrae</name>
    <dbReference type="NCBI Taxonomy" id="2950534"/>
    <lineage>
        <taxon>Archaea</taxon>
        <taxon>Methanobacteriati</taxon>
        <taxon>Methanobacteriota</taxon>
        <taxon>Stenosarchaea group</taxon>
        <taxon>Halobacteria</taxon>
        <taxon>Halobacteriales</taxon>
        <taxon>Haloarculaceae</taxon>
        <taxon>Haloarcula</taxon>
    </lineage>
</organism>
<proteinExistence type="predicted"/>
<name>A0ABU2FDL4_9EURY</name>
<dbReference type="PANTHER" id="PTHR43798">
    <property type="entry name" value="MONOACYLGLYCEROL LIPASE"/>
    <property type="match status" value="1"/>
</dbReference>
<reference evidence="3 4" key="1">
    <citation type="submission" date="2022-06" db="EMBL/GenBank/DDBJ databases">
        <title>Haloarcula sp. a new haloarchaeum isolate from saline soil.</title>
        <authorList>
            <person name="Strakova D."/>
            <person name="Galisteo C."/>
            <person name="Sanchez-Porro C."/>
            <person name="Ventosa A."/>
        </authorList>
    </citation>
    <scope>NUCLEOTIDE SEQUENCE [LARGE SCALE GENOMIC DNA]</scope>
    <source>
        <strain evidence="3 4">S1CR25-12</strain>
    </source>
</reference>
<dbReference type="InterPro" id="IPR029058">
    <property type="entry name" value="AB_hydrolase_fold"/>
</dbReference>
<dbReference type="Proteomes" id="UP001259659">
    <property type="component" value="Unassembled WGS sequence"/>
</dbReference>
<dbReference type="InterPro" id="IPR000073">
    <property type="entry name" value="AB_hydrolase_1"/>
</dbReference>
<gene>
    <name evidence="3" type="ORF">NDI56_13200</name>
</gene>
<dbReference type="PRINTS" id="PR00111">
    <property type="entry name" value="ABHYDROLASE"/>
</dbReference>
<dbReference type="PRINTS" id="PR00412">
    <property type="entry name" value="EPOXHYDRLASE"/>
</dbReference>
<dbReference type="InterPro" id="IPR050266">
    <property type="entry name" value="AB_hydrolase_sf"/>
</dbReference>
<dbReference type="Pfam" id="PF12697">
    <property type="entry name" value="Abhydrolase_6"/>
    <property type="match status" value="1"/>
</dbReference>